<dbReference type="Gene3D" id="2.60.40.2620">
    <property type="entry name" value="Fimbrillin-like"/>
    <property type="match status" value="1"/>
</dbReference>
<name>A0A173V3F2_BACT4</name>
<organism evidence="1 2">
    <name type="scientific">Bacteroides thetaiotaomicron</name>
    <dbReference type="NCBI Taxonomy" id="818"/>
    <lineage>
        <taxon>Bacteria</taxon>
        <taxon>Pseudomonadati</taxon>
        <taxon>Bacteroidota</taxon>
        <taxon>Bacteroidia</taxon>
        <taxon>Bacteroidales</taxon>
        <taxon>Bacteroidaceae</taxon>
        <taxon>Bacteroides</taxon>
    </lineage>
</organism>
<dbReference type="Proteomes" id="UP000283616">
    <property type="component" value="Unassembled WGS sequence"/>
</dbReference>
<evidence type="ECO:0000313" key="2">
    <source>
        <dbReference type="Proteomes" id="UP000283616"/>
    </source>
</evidence>
<sequence length="720" mass="75974">MSVQASYQPMSILTERKGRAGLNVPSRTQKEKRLNEEIWKKERMMNMNESTAGIFRRQRQLVVAVLTATLLATPLFTACDTGGEPQESPQGGGLPLSFLTTVEELRTRAELNTANLTTIGVFAYLTDGDFDQSTATPGFMFNQKVERAGNGSPWTYSPVKYWSNNTTDRLSFFAYAPYVDEMATGGSNPSFQEKITAKGFPALTYTVPSAEANQVDLLASVPLMNQTYQGTSGSIGLTMKHTLSKVRFSVKSEVGIKVTALSVNNAPAAATLTFNDDSSGWGGYSGTQTFTATLAGGGTYVTANAADFQTLATFFLLPNKASATFSITYVQDGEPKLEFKKSNIALPTSSAWIQGAGVNYQLDVKKDGSVIATVGQDWTSGSGGGMSGKEKGIASATDWVTFAKLWNANGLPTLSDGVTPDYSLYEDYGWYETEGENRVFTIKLTSSFVLTGVTTGELYQPVGTDSHPLTLPIDGQGWEISIDLQNNSQLIAGKYSGVVGYTQSGISNLRVVTIPGNSSTAGYSIESSGATYAGVLAGRVDGDMLNCSVELVKTTVINTNTSATNAMYIGGLVGYCNGNILNSAVYEGSSAASASVISFSKASAGSGIGGLAGGVASGKTVGNCYVQLSKLSNQGGDTPAAGWLAGSKSGANFSTCHYMTGNTATGCTPDDPAAGIVGFTDLTGLCASLNTEVDKHMEWARWKEVTATGSVETVELDLYR</sequence>
<dbReference type="AlphaFoldDB" id="A0A173V3F2"/>
<protein>
    <submittedName>
        <fullName evidence="1">Fimbrillin family protein</fullName>
    </submittedName>
</protein>
<dbReference type="InterPro" id="IPR042278">
    <property type="entry name" value="Mfa-like_1_N"/>
</dbReference>
<gene>
    <name evidence="1" type="ORF">DW011_09935</name>
</gene>
<proteinExistence type="predicted"/>
<dbReference type="Gene3D" id="2.160.20.110">
    <property type="match status" value="1"/>
</dbReference>
<evidence type="ECO:0000313" key="1">
    <source>
        <dbReference type="EMBL" id="RHL60072.1"/>
    </source>
</evidence>
<reference evidence="1 2" key="1">
    <citation type="submission" date="2018-08" db="EMBL/GenBank/DDBJ databases">
        <title>A genome reference for cultivated species of the human gut microbiota.</title>
        <authorList>
            <person name="Zou Y."/>
            <person name="Xue W."/>
            <person name="Luo G."/>
        </authorList>
    </citation>
    <scope>NUCLEOTIDE SEQUENCE [LARGE SCALE GENOMIC DNA]</scope>
    <source>
        <strain evidence="1 2">AF37-12</strain>
    </source>
</reference>
<dbReference type="Pfam" id="PF13149">
    <property type="entry name" value="Mfa_like_1"/>
    <property type="match status" value="1"/>
</dbReference>
<accession>A0A173V3F2</accession>
<dbReference type="CDD" id="cd13120">
    <property type="entry name" value="BF2867_like_N"/>
    <property type="match status" value="1"/>
</dbReference>
<dbReference type="EMBL" id="QROV01000009">
    <property type="protein sequence ID" value="RHL60072.1"/>
    <property type="molecule type" value="Genomic_DNA"/>
</dbReference>
<dbReference type="RefSeq" id="WP_048698670.1">
    <property type="nucleotide sequence ID" value="NZ_JADNHU010000006.1"/>
</dbReference>
<dbReference type="InterPro" id="IPR025049">
    <property type="entry name" value="Mfa-like_1"/>
</dbReference>
<comment type="caution">
    <text evidence="1">The sequence shown here is derived from an EMBL/GenBank/DDBJ whole genome shotgun (WGS) entry which is preliminary data.</text>
</comment>